<feature type="modified residue" description="Phosphoserine" evidence="9">
    <location>
        <position position="103"/>
    </location>
</feature>
<feature type="binding site" description="via phosphate group" evidence="9">
    <location>
        <position position="103"/>
    </location>
    <ligand>
        <name>Mg(2+)</name>
        <dbReference type="ChEBI" id="CHEBI:18420"/>
    </ligand>
</feature>
<dbReference type="InterPro" id="IPR005841">
    <property type="entry name" value="Alpha-D-phosphohexomutase_SF"/>
</dbReference>
<dbReference type="InterPro" id="IPR006352">
    <property type="entry name" value="GlmM_bact"/>
</dbReference>
<evidence type="ECO:0000259" key="14">
    <source>
        <dbReference type="Pfam" id="PF02879"/>
    </source>
</evidence>
<feature type="active site" description="Phosphoserine intermediate" evidence="9">
    <location>
        <position position="103"/>
    </location>
</feature>
<dbReference type="Pfam" id="PF02878">
    <property type="entry name" value="PGM_PMM_I"/>
    <property type="match status" value="1"/>
</dbReference>
<comment type="similarity">
    <text evidence="1 9 10">Belongs to the phosphohexose mutase family.</text>
</comment>
<evidence type="ECO:0000259" key="12">
    <source>
        <dbReference type="Pfam" id="PF00408"/>
    </source>
</evidence>
<organism evidence="16 17">
    <name type="scientific">Candidatus Nanopelagicus hibericus</name>
    <dbReference type="NCBI Taxonomy" id="1884915"/>
    <lineage>
        <taxon>Bacteria</taxon>
        <taxon>Bacillati</taxon>
        <taxon>Actinomycetota</taxon>
        <taxon>Actinomycetes</taxon>
        <taxon>Candidatus Nanopelagicales</taxon>
        <taxon>Candidatus Nanopelagicaceae</taxon>
        <taxon>Candidatus Nanopelagicus</taxon>
    </lineage>
</organism>
<dbReference type="PANTHER" id="PTHR42946">
    <property type="entry name" value="PHOSPHOHEXOSE MUTASE"/>
    <property type="match status" value="1"/>
</dbReference>
<dbReference type="GO" id="GO:0008966">
    <property type="term" value="F:phosphoglucosamine mutase activity"/>
    <property type="evidence" value="ECO:0007669"/>
    <property type="project" value="UniProtKB-UniRule"/>
</dbReference>
<dbReference type="OrthoDB" id="9803322at2"/>
<dbReference type="Pfam" id="PF00408">
    <property type="entry name" value="PGM_PMM_IV"/>
    <property type="match status" value="1"/>
</dbReference>
<feature type="domain" description="Alpha-D-phosphohexomutase C-terminal" evidence="12">
    <location>
        <begin position="373"/>
        <end position="439"/>
    </location>
</feature>
<evidence type="ECO:0000256" key="2">
    <source>
        <dbReference type="ARBA" id="ARBA00022553"/>
    </source>
</evidence>
<feature type="binding site" evidence="9">
    <location>
        <position position="244"/>
    </location>
    <ligand>
        <name>Mg(2+)</name>
        <dbReference type="ChEBI" id="CHEBI:18420"/>
    </ligand>
</feature>
<dbReference type="Pfam" id="PF02879">
    <property type="entry name" value="PGM_PMM_II"/>
    <property type="match status" value="1"/>
</dbReference>
<evidence type="ECO:0000256" key="7">
    <source>
        <dbReference type="ARBA" id="ARBA00066330"/>
    </source>
</evidence>
<evidence type="ECO:0000256" key="4">
    <source>
        <dbReference type="ARBA" id="ARBA00022842"/>
    </source>
</evidence>
<proteinExistence type="inferred from homology"/>
<evidence type="ECO:0000313" key="16">
    <source>
        <dbReference type="EMBL" id="ASY12908.1"/>
    </source>
</evidence>
<evidence type="ECO:0000256" key="9">
    <source>
        <dbReference type="HAMAP-Rule" id="MF_01554"/>
    </source>
</evidence>
<dbReference type="EMBL" id="CP016771">
    <property type="protein sequence ID" value="ASY12908.1"/>
    <property type="molecule type" value="Genomic_DNA"/>
</dbReference>
<evidence type="ECO:0000256" key="8">
    <source>
        <dbReference type="ARBA" id="ARBA00068193"/>
    </source>
</evidence>
<evidence type="ECO:0000256" key="11">
    <source>
        <dbReference type="RuleBase" id="RU004327"/>
    </source>
</evidence>
<protein>
    <recommendedName>
        <fullName evidence="8 9">Phosphoglucosamine mutase</fullName>
        <ecNumber evidence="7 9">5.4.2.10</ecNumber>
    </recommendedName>
</protein>
<evidence type="ECO:0000256" key="3">
    <source>
        <dbReference type="ARBA" id="ARBA00022723"/>
    </source>
</evidence>
<dbReference type="NCBIfam" id="TIGR01455">
    <property type="entry name" value="glmM"/>
    <property type="match status" value="1"/>
</dbReference>
<dbReference type="GO" id="GO:0009252">
    <property type="term" value="P:peptidoglycan biosynthetic process"/>
    <property type="evidence" value="ECO:0007669"/>
    <property type="project" value="TreeGrafter"/>
</dbReference>
<keyword evidence="4 9" id="KW-0460">Magnesium</keyword>
<accession>A0A249K808</accession>
<dbReference type="EC" id="5.4.2.10" evidence="7 9"/>
<comment type="cofactor">
    <cofactor evidence="9">
        <name>Mg(2+)</name>
        <dbReference type="ChEBI" id="CHEBI:18420"/>
    </cofactor>
    <text evidence="9">Binds 1 Mg(2+) ion per subunit.</text>
</comment>
<evidence type="ECO:0000256" key="10">
    <source>
        <dbReference type="RuleBase" id="RU004326"/>
    </source>
</evidence>
<dbReference type="GO" id="GO:0005829">
    <property type="term" value="C:cytosol"/>
    <property type="evidence" value="ECO:0007669"/>
    <property type="project" value="TreeGrafter"/>
</dbReference>
<dbReference type="SUPFAM" id="SSF55957">
    <property type="entry name" value="Phosphoglucomutase, C-terminal domain"/>
    <property type="match status" value="1"/>
</dbReference>
<dbReference type="GO" id="GO:0006048">
    <property type="term" value="P:UDP-N-acetylglucosamine biosynthetic process"/>
    <property type="evidence" value="ECO:0007669"/>
    <property type="project" value="TreeGrafter"/>
</dbReference>
<dbReference type="InterPro" id="IPR005846">
    <property type="entry name" value="A-D-PHexomutase_a/b/a-III"/>
</dbReference>
<evidence type="ECO:0000256" key="5">
    <source>
        <dbReference type="ARBA" id="ARBA00023235"/>
    </source>
</evidence>
<dbReference type="InterPro" id="IPR016055">
    <property type="entry name" value="A-D-PHexomutase_a/b/a-I/II/III"/>
</dbReference>
<dbReference type="HAMAP" id="MF_01554_B">
    <property type="entry name" value="GlmM_B"/>
    <property type="match status" value="1"/>
</dbReference>
<dbReference type="PRINTS" id="PR00509">
    <property type="entry name" value="PGMPMM"/>
</dbReference>
<dbReference type="AlphaFoldDB" id="A0A249K808"/>
<dbReference type="CDD" id="cd05802">
    <property type="entry name" value="GlmM"/>
    <property type="match status" value="1"/>
</dbReference>
<keyword evidence="2 9" id="KW-0597">Phosphoprotein</keyword>
<feature type="domain" description="Alpha-D-phosphohexomutase alpha/beta/alpha" evidence="13">
    <location>
        <begin position="3"/>
        <end position="134"/>
    </location>
</feature>
<evidence type="ECO:0000256" key="6">
    <source>
        <dbReference type="ARBA" id="ARBA00050364"/>
    </source>
</evidence>
<dbReference type="PANTHER" id="PTHR42946:SF1">
    <property type="entry name" value="PHOSPHOGLUCOMUTASE (ALPHA-D-GLUCOSE-1,6-BISPHOSPHATE-DEPENDENT)"/>
    <property type="match status" value="1"/>
</dbReference>
<dbReference type="RefSeq" id="WP_095672015.1">
    <property type="nucleotide sequence ID" value="NZ_CP016771.1"/>
</dbReference>
<dbReference type="PROSITE" id="PS00710">
    <property type="entry name" value="PGM_PMM"/>
    <property type="match status" value="1"/>
</dbReference>
<feature type="domain" description="Alpha-D-phosphohexomutase alpha/beta/alpha" evidence="15">
    <location>
        <begin position="257"/>
        <end position="369"/>
    </location>
</feature>
<dbReference type="InterPro" id="IPR050060">
    <property type="entry name" value="Phosphoglucosamine_mutase"/>
</dbReference>
<sequence length="446" mass="47242">MALFGTDGVRGVANVDLTAELAVDLAIAAAHVLGEIGAFAGHRPKAIVGQDSRASGDFLEAAVVAGLTSAGVDVYRVGVLPTPAVAFLVKESNADLGVMISASHNPMPDNGIKFFAKGGDKLADQVEAQIEARLGEPWDRPTGLNVGRIIFDEEAKNRYLKYLLSTLDTKLAGIKVIVDCANGAASTVAPIAYEKAGATVSAISATPTGWNINENCGSTHLENLINEVKRTGADLGVAHDGDADRCLLVAKNGEVVDGDQILNILAHSFLAQGKLSKKAVVGTVMSNLGFIKSMESAGIKFEKTAVGDRYVLEKMLENDYTLGGEQSGHVIMRQFSNTGDGLLTALQVMQVMVNSKKSLEELANSMQKFPQVLINVKDVAKEKFTSSVKIKEGILESEKQLSGVGRVLVRASGTESLIRVMVEANELDLAQKIAESLAALVRLELK</sequence>
<dbReference type="FunFam" id="3.40.120.10:FF:000001">
    <property type="entry name" value="Phosphoglucosamine mutase"/>
    <property type="match status" value="1"/>
</dbReference>
<dbReference type="FunFam" id="3.40.120.10:FF:000002">
    <property type="entry name" value="Phosphoglucosamine mutase"/>
    <property type="match status" value="1"/>
</dbReference>
<feature type="binding site" evidence="9">
    <location>
        <position position="242"/>
    </location>
    <ligand>
        <name>Mg(2+)</name>
        <dbReference type="ChEBI" id="CHEBI:18420"/>
    </ligand>
</feature>
<dbReference type="Proteomes" id="UP000217171">
    <property type="component" value="Chromosome"/>
</dbReference>
<keyword evidence="17" id="KW-1185">Reference proteome</keyword>
<comment type="catalytic activity">
    <reaction evidence="6 9 11">
        <text>alpha-D-glucosamine 1-phosphate = D-glucosamine 6-phosphate</text>
        <dbReference type="Rhea" id="RHEA:23424"/>
        <dbReference type="ChEBI" id="CHEBI:58516"/>
        <dbReference type="ChEBI" id="CHEBI:58725"/>
        <dbReference type="EC" id="5.4.2.10"/>
    </reaction>
</comment>
<dbReference type="InterPro" id="IPR005844">
    <property type="entry name" value="A-D-PHexomutase_a/b/a-I"/>
</dbReference>
<comment type="function">
    <text evidence="9 11">Catalyzes the conversion of glucosamine-6-phosphate to glucosamine-1-phosphate.</text>
</comment>
<keyword evidence="5 9" id="KW-0413">Isomerase</keyword>
<dbReference type="InterPro" id="IPR016066">
    <property type="entry name" value="A-D-PHexomutase_CS"/>
</dbReference>
<dbReference type="InterPro" id="IPR005845">
    <property type="entry name" value="A-D-PHexomutase_a/b/a-II"/>
</dbReference>
<dbReference type="Pfam" id="PF02880">
    <property type="entry name" value="PGM_PMM_III"/>
    <property type="match status" value="1"/>
</dbReference>
<feature type="domain" description="Alpha-D-phosphohexomutase alpha/beta/alpha" evidence="14">
    <location>
        <begin position="158"/>
        <end position="253"/>
    </location>
</feature>
<dbReference type="NCBIfam" id="NF008139">
    <property type="entry name" value="PRK10887.1"/>
    <property type="match status" value="1"/>
</dbReference>
<dbReference type="InterPro" id="IPR036900">
    <property type="entry name" value="A-D-PHexomutase_C_sf"/>
</dbReference>
<dbReference type="Gene3D" id="3.30.310.50">
    <property type="entry name" value="Alpha-D-phosphohexomutase, C-terminal domain"/>
    <property type="match status" value="1"/>
</dbReference>
<evidence type="ECO:0000313" key="17">
    <source>
        <dbReference type="Proteomes" id="UP000217171"/>
    </source>
</evidence>
<feature type="binding site" evidence="9">
    <location>
        <position position="240"/>
    </location>
    <ligand>
        <name>Mg(2+)</name>
        <dbReference type="ChEBI" id="CHEBI:18420"/>
    </ligand>
</feature>
<comment type="PTM">
    <text evidence="9">Activated by phosphorylation.</text>
</comment>
<gene>
    <name evidence="9" type="primary">glmM</name>
    <name evidence="16" type="ORF">B1s21160_00790</name>
</gene>
<dbReference type="GO" id="GO:0000287">
    <property type="term" value="F:magnesium ion binding"/>
    <property type="evidence" value="ECO:0007669"/>
    <property type="project" value="UniProtKB-UniRule"/>
</dbReference>
<dbReference type="InterPro" id="IPR005843">
    <property type="entry name" value="A-D-PHexomutase_C"/>
</dbReference>
<evidence type="ECO:0000256" key="1">
    <source>
        <dbReference type="ARBA" id="ARBA00010231"/>
    </source>
</evidence>
<evidence type="ECO:0000259" key="13">
    <source>
        <dbReference type="Pfam" id="PF02878"/>
    </source>
</evidence>
<dbReference type="KEGG" id="nhi:B1s21160_00790"/>
<dbReference type="GO" id="GO:0005975">
    <property type="term" value="P:carbohydrate metabolic process"/>
    <property type="evidence" value="ECO:0007669"/>
    <property type="project" value="InterPro"/>
</dbReference>
<keyword evidence="3 9" id="KW-0479">Metal-binding</keyword>
<dbReference type="SUPFAM" id="SSF53738">
    <property type="entry name" value="Phosphoglucomutase, first 3 domains"/>
    <property type="match status" value="3"/>
</dbReference>
<dbReference type="Gene3D" id="3.40.120.10">
    <property type="entry name" value="Alpha-D-Glucose-1,6-Bisphosphate, subunit A, domain 3"/>
    <property type="match status" value="3"/>
</dbReference>
<name>A0A249K808_9ACTN</name>
<reference evidence="16 17" key="1">
    <citation type="submission" date="2016-07" db="EMBL/GenBank/DDBJ databases">
        <title>High microdiversification within the ubiquitous acI lineage of Actinobacteria.</title>
        <authorList>
            <person name="Neuenschwander S.M."/>
            <person name="Salcher M."/>
            <person name="Ghai R."/>
            <person name="Pernthaler J."/>
        </authorList>
    </citation>
    <scope>NUCLEOTIDE SEQUENCE [LARGE SCALE GENOMIC DNA]</scope>
    <source>
        <strain evidence="16">MMS-21-160</strain>
    </source>
</reference>
<dbReference type="FunFam" id="3.30.310.50:FF:000001">
    <property type="entry name" value="Phosphoglucosamine mutase"/>
    <property type="match status" value="1"/>
</dbReference>
<evidence type="ECO:0000259" key="15">
    <source>
        <dbReference type="Pfam" id="PF02880"/>
    </source>
</evidence>
<dbReference type="GO" id="GO:0004615">
    <property type="term" value="F:phosphomannomutase activity"/>
    <property type="evidence" value="ECO:0007669"/>
    <property type="project" value="TreeGrafter"/>
</dbReference>